<feature type="chain" id="PRO_5037363675" evidence="1">
    <location>
        <begin position="20"/>
        <end position="390"/>
    </location>
</feature>
<name>A0A915LIQ9_MELJA</name>
<proteinExistence type="predicted"/>
<evidence type="ECO:0000313" key="2">
    <source>
        <dbReference type="Proteomes" id="UP000887561"/>
    </source>
</evidence>
<evidence type="ECO:0000256" key="1">
    <source>
        <dbReference type="SAM" id="SignalP"/>
    </source>
</evidence>
<dbReference type="Proteomes" id="UP000887561">
    <property type="component" value="Unplaced"/>
</dbReference>
<dbReference type="AlphaFoldDB" id="A0A915LIQ9"/>
<keyword evidence="1" id="KW-0732">Signal</keyword>
<evidence type="ECO:0000313" key="3">
    <source>
        <dbReference type="WBParaSite" id="scaffold11387_cov298.g15533"/>
    </source>
</evidence>
<sequence length="390" mass="44352">MINIIIKIFLIVLFLSANGYEDDNFKVCPGKEDSFANSKLARRFQVKGNVFACKECEECDEYKINALYSSDIEKNIADGGFLEDYVSYKETEENTENTGTCETVKAKSVLKVDNIVFNQNLTLTLCAGKSTNSCDEKVLEMFYSMNENKIISKDHMYKLKETDKNKDFNVLNGEQFNLNFIVQDKSIIVNFLKDGDTKLNLEFVTGSSAEELEINLLQLGLDTMPRNFEFDSTRMLHKVTGTGTGFVNKDSGNKISFMLMFEFPKDDKSTKDEPTTGFVHLITQSTGKGEKGDITDNVTAVYVKKENKKIPFKINFGGGKADRIIKLAVTFNDSLGIERSVPKIELSKISRIFVSWKSYYKYRFMYFYTQIVGSQQDVMLLQADILEPKK</sequence>
<dbReference type="WBParaSite" id="scaffold11387_cov298.g15533">
    <property type="protein sequence ID" value="scaffold11387_cov298.g15533"/>
    <property type="gene ID" value="scaffold11387_cov298.g15533"/>
</dbReference>
<accession>A0A915LIQ9</accession>
<organism evidence="2 3">
    <name type="scientific">Meloidogyne javanica</name>
    <name type="common">Root-knot nematode worm</name>
    <dbReference type="NCBI Taxonomy" id="6303"/>
    <lineage>
        <taxon>Eukaryota</taxon>
        <taxon>Metazoa</taxon>
        <taxon>Ecdysozoa</taxon>
        <taxon>Nematoda</taxon>
        <taxon>Chromadorea</taxon>
        <taxon>Rhabditida</taxon>
        <taxon>Tylenchina</taxon>
        <taxon>Tylenchomorpha</taxon>
        <taxon>Tylenchoidea</taxon>
        <taxon>Meloidogynidae</taxon>
        <taxon>Meloidogyninae</taxon>
        <taxon>Meloidogyne</taxon>
        <taxon>Meloidogyne incognita group</taxon>
    </lineage>
</organism>
<protein>
    <submittedName>
        <fullName evidence="3">Uncharacterized protein</fullName>
    </submittedName>
</protein>
<feature type="signal peptide" evidence="1">
    <location>
        <begin position="1"/>
        <end position="19"/>
    </location>
</feature>
<reference evidence="3" key="1">
    <citation type="submission" date="2022-11" db="UniProtKB">
        <authorList>
            <consortium name="WormBaseParasite"/>
        </authorList>
    </citation>
    <scope>IDENTIFICATION</scope>
</reference>
<keyword evidence="2" id="KW-1185">Reference proteome</keyword>